<dbReference type="Proteomes" id="UP000268230">
    <property type="component" value="Chromosome"/>
</dbReference>
<evidence type="ECO:0000313" key="1">
    <source>
        <dbReference type="EMBL" id="AZL68098.1"/>
    </source>
</evidence>
<accession>A0A3Q8TZS5</accession>
<organism evidence="1 2">
    <name type="scientific">Pseudomonas entomophila</name>
    <dbReference type="NCBI Taxonomy" id="312306"/>
    <lineage>
        <taxon>Bacteria</taxon>
        <taxon>Pseudomonadati</taxon>
        <taxon>Pseudomonadota</taxon>
        <taxon>Gammaproteobacteria</taxon>
        <taxon>Pseudomonadales</taxon>
        <taxon>Pseudomonadaceae</taxon>
        <taxon>Pseudomonas</taxon>
    </lineage>
</organism>
<dbReference type="InterPro" id="IPR013431">
    <property type="entry name" value="Delta_60_rpt"/>
</dbReference>
<dbReference type="EMBL" id="CP034338">
    <property type="protein sequence ID" value="AZL68098.1"/>
    <property type="molecule type" value="Genomic_DNA"/>
</dbReference>
<reference evidence="1 2" key="1">
    <citation type="submission" date="2018-12" db="EMBL/GenBank/DDBJ databases">
        <authorList>
            <person name="Li S."/>
            <person name="Yang R."/>
            <person name="Chen G."/>
            <person name="Zou L."/>
            <person name="Zhang C."/>
            <person name="Chen Y."/>
            <person name="Liu Z."/>
            <person name="Li Y."/>
            <person name="Yan Y."/>
            <person name="Huang M."/>
            <person name="Chen T."/>
        </authorList>
    </citation>
    <scope>NUCLEOTIDE SEQUENCE [LARGE SCALE GENOMIC DNA]</scope>
    <source>
        <strain evidence="1 2">1257</strain>
    </source>
</reference>
<dbReference type="Pfam" id="PF17164">
    <property type="entry name" value="DUF5122"/>
    <property type="match status" value="1"/>
</dbReference>
<gene>
    <name evidence="1" type="ORF">EJA05_10270</name>
</gene>
<dbReference type="OrthoDB" id="6876366at2"/>
<proteinExistence type="predicted"/>
<dbReference type="KEGG" id="pory:EJA05_10270"/>
<dbReference type="Gene3D" id="2.80.10.50">
    <property type="match status" value="1"/>
</dbReference>
<dbReference type="AlphaFoldDB" id="A0A3Q8TZS5"/>
<evidence type="ECO:0008006" key="3">
    <source>
        <dbReference type="Google" id="ProtNLM"/>
    </source>
</evidence>
<sequence length="403" mass="43629">MATDKQAWTRIDLPLPPDQPNEIISRPPYFVGGFFYSSIAAVDDTGQHSMVITKHTPAGHIVTGFGLQGTVRITMPGERGDWLCFVENGDVLTCGVALRTNEHFAIFQLDKGTGVQDVNFGHRGFKLSAYPEEPGLPSIAQHNDSAAGYAGSVPQFPDGKLRQAVNSGLAQFDLDGNLDTTFNEVGMRRFFVKDGRLLSTLSVVARFNSAEHTGFYYCGMYRYLGDDVQGWVGATDKNGNVISDFGDQGVWMATRLPGHPDKAHIVVHSAVQAHDAIYIVGSIADSGFLLRLNLNGTVDQTFNGGNARLFDHSEFDRAVAFAVTPDNQGVLVGVQHSSPVQDAPTVIIRLDANGQIDTAFGSGGSLLTPPMPNCKTLLTLDYNMQPVIELRGRGLIARHPHTS</sequence>
<evidence type="ECO:0000313" key="2">
    <source>
        <dbReference type="Proteomes" id="UP000268230"/>
    </source>
</evidence>
<protein>
    <recommendedName>
        <fullName evidence="3">Delta-60 repeat domain-containing protein</fullName>
    </recommendedName>
</protein>
<name>A0A3Q8TZS5_9PSED</name>